<evidence type="ECO:0000313" key="1">
    <source>
        <dbReference type="EMBL" id="KAG5185155.1"/>
    </source>
</evidence>
<reference evidence="1" key="1">
    <citation type="submission" date="2021-02" db="EMBL/GenBank/DDBJ databases">
        <title>First Annotated Genome of the Yellow-green Alga Tribonema minus.</title>
        <authorList>
            <person name="Mahan K.M."/>
        </authorList>
    </citation>
    <scope>NUCLEOTIDE SEQUENCE</scope>
    <source>
        <strain evidence="1">UTEX B ZZ1240</strain>
    </source>
</reference>
<dbReference type="AlphaFoldDB" id="A0A836CG04"/>
<keyword evidence="2" id="KW-1185">Reference proteome</keyword>
<name>A0A836CG04_9STRA</name>
<gene>
    <name evidence="1" type="ORF">JKP88DRAFT_268415</name>
</gene>
<protein>
    <submittedName>
        <fullName evidence="1">Uncharacterized protein</fullName>
    </submittedName>
</protein>
<proteinExistence type="predicted"/>
<dbReference type="Proteomes" id="UP000664859">
    <property type="component" value="Unassembled WGS sequence"/>
</dbReference>
<comment type="caution">
    <text evidence="1">The sequence shown here is derived from an EMBL/GenBank/DDBJ whole genome shotgun (WGS) entry which is preliminary data.</text>
</comment>
<accession>A0A836CG04</accession>
<feature type="non-terminal residue" evidence="1">
    <location>
        <position position="364"/>
    </location>
</feature>
<dbReference type="OrthoDB" id="540563at2759"/>
<evidence type="ECO:0000313" key="2">
    <source>
        <dbReference type="Proteomes" id="UP000664859"/>
    </source>
</evidence>
<sequence length="364" mass="40384">MNYASKRMKVTELLDVASTIVDPDIFALLNDEDVRNTLVDKNLYNSTLIQGLTYEQLVHTVGFSPGVAAALRATFPNDAAARVVEEKAFTAFLRVLLDPACDLEEPRVLKLPDHITVPDFKATGDDGLSGMLIRQCWPSFRDVILKDKYNNLDWPTITPCCQSWRMQVLKMSSSGIPEEFHKVLYIEPRSESFQLFQLVFASSKVTTALLKAVKQEGEQMLTRVFDALQAGQLFGGRIINARLDTERTVSKAVSTRADDISLRSGQLLGFDYKVSTLATDLKRSWQQEGAWQGRTLLVPRGANFSEVDAVLLPARPSAADADASGHAVVDMIELFQFPVSRNNTTINRSQLGRVLAALPAAKKY</sequence>
<dbReference type="EMBL" id="JAFCMP010000141">
    <property type="protein sequence ID" value="KAG5185155.1"/>
    <property type="molecule type" value="Genomic_DNA"/>
</dbReference>
<organism evidence="1 2">
    <name type="scientific">Tribonema minus</name>
    <dbReference type="NCBI Taxonomy" id="303371"/>
    <lineage>
        <taxon>Eukaryota</taxon>
        <taxon>Sar</taxon>
        <taxon>Stramenopiles</taxon>
        <taxon>Ochrophyta</taxon>
        <taxon>PX clade</taxon>
        <taxon>Xanthophyceae</taxon>
        <taxon>Tribonematales</taxon>
        <taxon>Tribonemataceae</taxon>
        <taxon>Tribonema</taxon>
    </lineage>
</organism>